<feature type="transmembrane region" description="Helical" evidence="1">
    <location>
        <begin position="28"/>
        <end position="49"/>
    </location>
</feature>
<evidence type="ECO:0000313" key="2">
    <source>
        <dbReference type="EMBL" id="MXP19977.1"/>
    </source>
</evidence>
<feature type="transmembrane region" description="Helical" evidence="1">
    <location>
        <begin position="118"/>
        <end position="143"/>
    </location>
</feature>
<keyword evidence="3" id="KW-1185">Reference proteome</keyword>
<dbReference type="RefSeq" id="WP_160900157.1">
    <property type="nucleotide sequence ID" value="NZ_CP102850.1"/>
</dbReference>
<protein>
    <submittedName>
        <fullName evidence="2">Uncharacterized protein</fullName>
    </submittedName>
</protein>
<organism evidence="2 3">
    <name type="scientific">Gordonia mangrovi</name>
    <dbReference type="NCBI Taxonomy" id="2665643"/>
    <lineage>
        <taxon>Bacteria</taxon>
        <taxon>Bacillati</taxon>
        <taxon>Actinomycetota</taxon>
        <taxon>Actinomycetes</taxon>
        <taxon>Mycobacteriales</taxon>
        <taxon>Gordoniaceae</taxon>
        <taxon>Gordonia</taxon>
    </lineage>
</organism>
<gene>
    <name evidence="2" type="ORF">GIY30_01170</name>
</gene>
<sequence>MTTTTAPVPAPGASGPGLRERISQEITWVLILRWVLVLLATAVAFWNTLRAIVIEMGAQTIITYLPAVLVLVIIAATGVSWRRGVERPIHDRQTDVIVGVVLLFTSVTIKFLNLRYTAAYLVSHVDLLALWMFVLGSCCLVFGLRPVARYRWVWLLLLMIFPVPYRVEVLVLHGGPMSSGIVMVAFGAAATGVASARTPMRGLVGASIAAVAGTLGLLVVRTLTPDARLWVYQTIPAVVAALTACAVLYVDRRRVTHVAWSPLGRDKYPPAVTKVGRPAYVIALAGVAMALIPIPTFGATVNTRVDGLDTRPPLLVPSGWVAGQVRQYDWVTRMYGRTAVMTDQDIYQAQGSLEYDKFARPRKIVANTIESPRPITFEVYPVYFVYDLVGDRFSESLEIPLPGRVTGYLQTVVDDTSYLTFNRLTWEWNNGTTTQRVTLISVDNHEPDAQFPSPQPTVVRNLNTFITVLFRGNSVVTDLEPQFKDMNLLIDCATDLINAQLEAIEGREP</sequence>
<evidence type="ECO:0000313" key="3">
    <source>
        <dbReference type="Proteomes" id="UP000475545"/>
    </source>
</evidence>
<accession>A0A6L7GKR0</accession>
<feature type="transmembrane region" description="Helical" evidence="1">
    <location>
        <begin position="179"/>
        <end position="196"/>
    </location>
</feature>
<reference evidence="2 3" key="1">
    <citation type="submission" date="2019-11" db="EMBL/GenBank/DDBJ databases">
        <title>Gordonia sp. nov., a novel actinobacterium isolated from mangrove soil in Hainan.</title>
        <authorList>
            <person name="Huang X."/>
            <person name="Xie Y."/>
            <person name="Chu X."/>
            <person name="Xiao K."/>
        </authorList>
    </citation>
    <scope>NUCLEOTIDE SEQUENCE [LARGE SCALE GENOMIC DNA]</scope>
    <source>
        <strain evidence="2 3">HNM0687</strain>
    </source>
</reference>
<feature type="transmembrane region" description="Helical" evidence="1">
    <location>
        <begin position="61"/>
        <end position="81"/>
    </location>
</feature>
<feature type="transmembrane region" description="Helical" evidence="1">
    <location>
        <begin position="203"/>
        <end position="223"/>
    </location>
</feature>
<dbReference type="EMBL" id="WMBR01000001">
    <property type="protein sequence ID" value="MXP19977.1"/>
    <property type="molecule type" value="Genomic_DNA"/>
</dbReference>
<feature type="transmembrane region" description="Helical" evidence="1">
    <location>
        <begin position="229"/>
        <end position="250"/>
    </location>
</feature>
<keyword evidence="1" id="KW-1133">Transmembrane helix</keyword>
<feature type="transmembrane region" description="Helical" evidence="1">
    <location>
        <begin position="150"/>
        <end position="167"/>
    </location>
</feature>
<keyword evidence="1" id="KW-0812">Transmembrane</keyword>
<dbReference type="Proteomes" id="UP000475545">
    <property type="component" value="Unassembled WGS sequence"/>
</dbReference>
<name>A0A6L7GKR0_9ACTN</name>
<proteinExistence type="predicted"/>
<comment type="caution">
    <text evidence="2">The sequence shown here is derived from an EMBL/GenBank/DDBJ whole genome shotgun (WGS) entry which is preliminary data.</text>
</comment>
<keyword evidence="1" id="KW-0472">Membrane</keyword>
<feature type="transmembrane region" description="Helical" evidence="1">
    <location>
        <begin position="93"/>
        <end position="112"/>
    </location>
</feature>
<evidence type="ECO:0000256" key="1">
    <source>
        <dbReference type="SAM" id="Phobius"/>
    </source>
</evidence>
<dbReference type="AlphaFoldDB" id="A0A6L7GKR0"/>